<protein>
    <submittedName>
        <fullName evidence="2">Reverse transcriptase domain-containing protein</fullName>
    </submittedName>
</protein>
<dbReference type="EnsemblMetazoa" id="CJA21868b.1">
    <property type="protein sequence ID" value="CJA21868b.1"/>
    <property type="gene ID" value="WBGene00177440"/>
</dbReference>
<evidence type="ECO:0000256" key="1">
    <source>
        <dbReference type="SAM" id="MobiDB-lite"/>
    </source>
</evidence>
<name>A0A8R1I4E5_CAEJA</name>
<accession>A0A8R1I4E5</accession>
<reference evidence="3" key="1">
    <citation type="submission" date="2010-08" db="EMBL/GenBank/DDBJ databases">
        <authorList>
            <consortium name="Caenorhabditis japonica Sequencing Consortium"/>
            <person name="Wilson R.K."/>
        </authorList>
    </citation>
    <scope>NUCLEOTIDE SEQUENCE [LARGE SCALE GENOMIC DNA]</scope>
    <source>
        <strain evidence="3">DF5081</strain>
    </source>
</reference>
<organism evidence="2 3">
    <name type="scientific">Caenorhabditis japonica</name>
    <dbReference type="NCBI Taxonomy" id="281687"/>
    <lineage>
        <taxon>Eukaryota</taxon>
        <taxon>Metazoa</taxon>
        <taxon>Ecdysozoa</taxon>
        <taxon>Nematoda</taxon>
        <taxon>Chromadorea</taxon>
        <taxon>Rhabditida</taxon>
        <taxon>Rhabditina</taxon>
        <taxon>Rhabditomorpha</taxon>
        <taxon>Rhabditoidea</taxon>
        <taxon>Rhabditidae</taxon>
        <taxon>Peloderinae</taxon>
        <taxon>Caenorhabditis</taxon>
    </lineage>
</organism>
<keyword evidence="3" id="KW-1185">Reference proteome</keyword>
<dbReference type="PANTHER" id="PTHR47027">
    <property type="entry name" value="REVERSE TRANSCRIPTASE DOMAIN-CONTAINING PROTEIN"/>
    <property type="match status" value="1"/>
</dbReference>
<evidence type="ECO:0000313" key="2">
    <source>
        <dbReference type="EnsemblMetazoa" id="CJA21868b.1"/>
    </source>
</evidence>
<feature type="region of interest" description="Disordered" evidence="1">
    <location>
        <begin position="147"/>
        <end position="172"/>
    </location>
</feature>
<dbReference type="Proteomes" id="UP000005237">
    <property type="component" value="Unassembled WGS sequence"/>
</dbReference>
<reference evidence="2" key="2">
    <citation type="submission" date="2022-06" db="UniProtKB">
        <authorList>
            <consortium name="EnsemblMetazoa"/>
        </authorList>
    </citation>
    <scope>IDENTIFICATION</scope>
    <source>
        <strain evidence="2">DF5081</strain>
    </source>
</reference>
<dbReference type="AlphaFoldDB" id="A0A8R1I4E5"/>
<evidence type="ECO:0000313" key="3">
    <source>
        <dbReference type="Proteomes" id="UP000005237"/>
    </source>
</evidence>
<proteinExistence type="predicted"/>
<sequence>MKFKIKRGVLQGDSSSSLLFALALRAILDELDPAPCQDDDTGIDINGESIHRLEFADDVVLFANSVKEAEDRANRIEMGCPKLLTTNVIPAMTYGCETWASKESDITNMFEIAGCDPPDVEKQVLRGKLKWARHVSRMNNDRWAKMVSEWDPKGSARPPGRPPKRRADDITG</sequence>
<dbReference type="PANTHER" id="PTHR47027:SF20">
    <property type="entry name" value="REVERSE TRANSCRIPTASE-LIKE PROTEIN WITH RNA-DIRECTED DNA POLYMERASE DOMAIN"/>
    <property type="match status" value="1"/>
</dbReference>